<dbReference type="Gene3D" id="1.10.10.60">
    <property type="entry name" value="Homeodomain-like"/>
    <property type="match status" value="1"/>
</dbReference>
<evidence type="ECO:0000256" key="6">
    <source>
        <dbReference type="SAM" id="MobiDB-lite"/>
    </source>
</evidence>
<feature type="non-terminal residue" evidence="8">
    <location>
        <position position="1"/>
    </location>
</feature>
<dbReference type="EMBL" id="FM207048">
    <property type="protein sequence ID" value="CAR62457.1"/>
    <property type="molecule type" value="mRNA"/>
</dbReference>
<dbReference type="InterPro" id="IPR009057">
    <property type="entry name" value="Homeodomain-like_sf"/>
</dbReference>
<dbReference type="PROSITE" id="PS50071">
    <property type="entry name" value="HOMEOBOX_2"/>
    <property type="match status" value="1"/>
</dbReference>
<keyword evidence="3 4" id="KW-0539">Nucleus</keyword>
<dbReference type="InterPro" id="IPR001356">
    <property type="entry name" value="HD"/>
</dbReference>
<proteinExistence type="evidence at transcript level"/>
<evidence type="ECO:0000256" key="5">
    <source>
        <dbReference type="RuleBase" id="RU000682"/>
    </source>
</evidence>
<dbReference type="PANTHER" id="PTHR45664:SF12">
    <property type="entry name" value="PANCREAS_DUODENUM HOMEOBOX PROTEIN 1"/>
    <property type="match status" value="1"/>
</dbReference>
<organism evidence="8">
    <name type="scientific">Turritopsis dohrnii</name>
    <dbReference type="NCBI Taxonomy" id="308579"/>
    <lineage>
        <taxon>Eukaryota</taxon>
        <taxon>Metazoa</taxon>
        <taxon>Cnidaria</taxon>
        <taxon>Hydrozoa</taxon>
        <taxon>Hydroidolina</taxon>
        <taxon>Anthoathecata</taxon>
        <taxon>Filifera</taxon>
        <taxon>Oceaniidae</taxon>
        <taxon>Turritopsis</taxon>
    </lineage>
</organism>
<dbReference type="SMR" id="B6ZCE4"/>
<dbReference type="PANTHER" id="PTHR45664">
    <property type="entry name" value="PROTEIN ZERKNUELLT 1-RELATED"/>
    <property type="match status" value="1"/>
</dbReference>
<keyword evidence="2 4" id="KW-0371">Homeobox</keyword>
<feature type="DNA-binding region" description="Homeobox" evidence="4">
    <location>
        <begin position="54"/>
        <end position="113"/>
    </location>
</feature>
<evidence type="ECO:0000256" key="2">
    <source>
        <dbReference type="ARBA" id="ARBA00023155"/>
    </source>
</evidence>
<dbReference type="InterPro" id="IPR017970">
    <property type="entry name" value="Homeobox_CS"/>
</dbReference>
<dbReference type="GO" id="GO:0045944">
    <property type="term" value="P:positive regulation of transcription by RNA polymerase II"/>
    <property type="evidence" value="ECO:0007669"/>
    <property type="project" value="UniProtKB-ARBA"/>
</dbReference>
<dbReference type="PRINTS" id="PR00024">
    <property type="entry name" value="HOMEOBOX"/>
</dbReference>
<evidence type="ECO:0000256" key="1">
    <source>
        <dbReference type="ARBA" id="ARBA00023125"/>
    </source>
</evidence>
<dbReference type="GO" id="GO:0000981">
    <property type="term" value="F:DNA-binding transcription factor activity, RNA polymerase II-specific"/>
    <property type="evidence" value="ECO:0007669"/>
    <property type="project" value="InterPro"/>
</dbReference>
<sequence length="130" mass="15650">QRRVRGISEVIDTISSLTSKGKLKTTSTNEQNQTEKEKTKDDKPPKAWQSAKVKKRNRTTYTRVQQLELEKEYRYSKYISRARRIELAKNLTLTEKHIKIWYQNRRMKEKRDEEDALRNENSLDGQLRFF</sequence>
<dbReference type="InterPro" id="IPR020479">
    <property type="entry name" value="HD_metazoa"/>
</dbReference>
<feature type="domain" description="Homeobox" evidence="7">
    <location>
        <begin position="52"/>
        <end position="112"/>
    </location>
</feature>
<comment type="subcellular location">
    <subcellularLocation>
        <location evidence="4 5">Nucleus</location>
    </subcellularLocation>
</comment>
<dbReference type="SUPFAM" id="SSF46689">
    <property type="entry name" value="Homeodomain-like"/>
    <property type="match status" value="1"/>
</dbReference>
<accession>B6ZCE4</accession>
<evidence type="ECO:0000259" key="7">
    <source>
        <dbReference type="PROSITE" id="PS50071"/>
    </source>
</evidence>
<dbReference type="PROSITE" id="PS00027">
    <property type="entry name" value="HOMEOBOX_1"/>
    <property type="match status" value="1"/>
</dbReference>
<feature type="compositionally biased region" description="Low complexity" evidence="6">
    <location>
        <begin position="18"/>
        <end position="28"/>
    </location>
</feature>
<keyword evidence="1 4" id="KW-0238">DNA-binding</keyword>
<feature type="compositionally biased region" description="Basic and acidic residues" evidence="6">
    <location>
        <begin position="33"/>
        <end position="45"/>
    </location>
</feature>
<feature type="region of interest" description="Disordered" evidence="6">
    <location>
        <begin position="18"/>
        <end position="55"/>
    </location>
</feature>
<gene>
    <name evidence="8" type="primary">pdx/Xlox</name>
</gene>
<dbReference type="GO" id="GO:0000978">
    <property type="term" value="F:RNA polymerase II cis-regulatory region sequence-specific DNA binding"/>
    <property type="evidence" value="ECO:0007669"/>
    <property type="project" value="TreeGrafter"/>
</dbReference>
<protein>
    <submittedName>
        <fullName evidence="8">Putative Pdx/Xlox homeodomain transcription factor</fullName>
    </submittedName>
</protein>
<reference evidence="8" key="1">
    <citation type="submission" date="2008-08" db="EMBL/GenBank/DDBJ databases">
        <title>More constraint on ParaHox than Hox gene families in early metazoan evolution.</title>
        <authorList>
            <person name="Quiquand M."/>
            <person name="Yanze N."/>
            <person name="Schmich J."/>
            <person name="Schmid V."/>
            <person name="Galliot B."/>
            <person name="Piraino S."/>
        </authorList>
    </citation>
    <scope>NUCLEOTIDE SEQUENCE</scope>
</reference>
<dbReference type="AlphaFoldDB" id="B6ZCE4"/>
<evidence type="ECO:0000256" key="3">
    <source>
        <dbReference type="ARBA" id="ARBA00023242"/>
    </source>
</evidence>
<dbReference type="Pfam" id="PF00046">
    <property type="entry name" value="Homeodomain"/>
    <property type="match status" value="1"/>
</dbReference>
<evidence type="ECO:0000313" key="8">
    <source>
        <dbReference type="EMBL" id="CAR62457.1"/>
    </source>
</evidence>
<dbReference type="SMART" id="SM00389">
    <property type="entry name" value="HOX"/>
    <property type="match status" value="1"/>
</dbReference>
<evidence type="ECO:0000256" key="4">
    <source>
        <dbReference type="PROSITE-ProRule" id="PRU00108"/>
    </source>
</evidence>
<dbReference type="CDD" id="cd00086">
    <property type="entry name" value="homeodomain"/>
    <property type="match status" value="1"/>
</dbReference>
<name>B6ZCE4_9CNID</name>
<dbReference type="GO" id="GO:0005634">
    <property type="term" value="C:nucleus"/>
    <property type="evidence" value="ECO:0007669"/>
    <property type="project" value="UniProtKB-SubCell"/>
</dbReference>